<accession>A0ABN8PCE2</accession>
<evidence type="ECO:0000256" key="6">
    <source>
        <dbReference type="ARBA" id="ARBA00023136"/>
    </source>
</evidence>
<dbReference type="CDD" id="cd00637">
    <property type="entry name" value="7tm_classA_rhodopsin-like"/>
    <property type="match status" value="1"/>
</dbReference>
<evidence type="ECO:0000256" key="2">
    <source>
        <dbReference type="ARBA" id="ARBA00022475"/>
    </source>
</evidence>
<dbReference type="SUPFAM" id="SSF81321">
    <property type="entry name" value="Family A G protein-coupled receptor-like"/>
    <property type="match status" value="1"/>
</dbReference>
<keyword evidence="6 10" id="KW-0472">Membrane</keyword>
<evidence type="ECO:0000313" key="13">
    <source>
        <dbReference type="Proteomes" id="UP001159405"/>
    </source>
</evidence>
<evidence type="ECO:0000256" key="4">
    <source>
        <dbReference type="ARBA" id="ARBA00022989"/>
    </source>
</evidence>
<sequence>MLAYNFTGEQNEKTVHELYCSKNLTGEIHSHLIVVSLLNVFVALSAFSGNALIIAALCKESLLTLHPPSKLLYRNLAMTDVCVSFIVLPVNITYWTSTVIQQWNICRYALDLTIITSFPLCGVSLLTSTAISVDRLLALLLGLRYRQIVTLKRTYMAVAIFWFAPIFCITMYYFIPSVASLIANTTLLLCLITSILSYAKIFRTLRLRHNHFQVQDHSPEQPAMTRVPLNMARYRKAVYSALWVQTTLVICYLPFGLTFTSASQEKITSAVYLARQYTGTLIYFNSSLNPLLYCWKIPEIRRAVKDTLKQLCCL</sequence>
<keyword evidence="3 10" id="KW-0812">Transmembrane</keyword>
<keyword evidence="13" id="KW-1185">Reference proteome</keyword>
<evidence type="ECO:0000256" key="1">
    <source>
        <dbReference type="ARBA" id="ARBA00004651"/>
    </source>
</evidence>
<protein>
    <recommendedName>
        <fullName evidence="11">G-protein coupled receptors family 1 profile domain-containing protein</fullName>
    </recommendedName>
</protein>
<dbReference type="PANTHER" id="PTHR24246:SF27">
    <property type="entry name" value="ADENOSINE RECEPTOR, ISOFORM A"/>
    <property type="match status" value="1"/>
</dbReference>
<dbReference type="EMBL" id="CALNXK010000065">
    <property type="protein sequence ID" value="CAH3140960.1"/>
    <property type="molecule type" value="Genomic_DNA"/>
</dbReference>
<comment type="subcellular location">
    <subcellularLocation>
        <location evidence="1">Cell membrane</location>
        <topology evidence="1">Multi-pass membrane protein</topology>
    </subcellularLocation>
</comment>
<feature type="transmembrane region" description="Helical" evidence="10">
    <location>
        <begin position="277"/>
        <end position="295"/>
    </location>
</feature>
<feature type="domain" description="G-protein coupled receptors family 1 profile" evidence="11">
    <location>
        <begin position="49"/>
        <end position="293"/>
    </location>
</feature>
<proteinExistence type="predicted"/>
<feature type="transmembrane region" description="Helical" evidence="10">
    <location>
        <begin position="237"/>
        <end position="257"/>
    </location>
</feature>
<dbReference type="InterPro" id="IPR000276">
    <property type="entry name" value="GPCR_Rhodpsn"/>
</dbReference>
<organism evidence="12 13">
    <name type="scientific">Porites lobata</name>
    <dbReference type="NCBI Taxonomy" id="104759"/>
    <lineage>
        <taxon>Eukaryota</taxon>
        <taxon>Metazoa</taxon>
        <taxon>Cnidaria</taxon>
        <taxon>Anthozoa</taxon>
        <taxon>Hexacorallia</taxon>
        <taxon>Scleractinia</taxon>
        <taxon>Fungiina</taxon>
        <taxon>Poritidae</taxon>
        <taxon>Porites</taxon>
    </lineage>
</organism>
<evidence type="ECO:0000256" key="5">
    <source>
        <dbReference type="ARBA" id="ARBA00023040"/>
    </source>
</evidence>
<dbReference type="Pfam" id="PF00001">
    <property type="entry name" value="7tm_1"/>
    <property type="match status" value="1"/>
</dbReference>
<feature type="transmembrane region" description="Helical" evidence="10">
    <location>
        <begin position="154"/>
        <end position="175"/>
    </location>
</feature>
<gene>
    <name evidence="12" type="ORF">PLOB_00041464</name>
</gene>
<feature type="transmembrane region" description="Helical" evidence="10">
    <location>
        <begin position="71"/>
        <end position="92"/>
    </location>
</feature>
<dbReference type="Proteomes" id="UP001159405">
    <property type="component" value="Unassembled WGS sequence"/>
</dbReference>
<keyword evidence="2" id="KW-1003">Cell membrane</keyword>
<dbReference type="PROSITE" id="PS50262">
    <property type="entry name" value="G_PROTEIN_RECEP_F1_2"/>
    <property type="match status" value="1"/>
</dbReference>
<comment type="caution">
    <text evidence="12">The sequence shown here is derived from an EMBL/GenBank/DDBJ whole genome shotgun (WGS) entry which is preliminary data.</text>
</comment>
<dbReference type="InterPro" id="IPR017452">
    <property type="entry name" value="GPCR_Rhodpsn_7TM"/>
</dbReference>
<keyword evidence="5" id="KW-0297">G-protein coupled receptor</keyword>
<name>A0ABN8PCE2_9CNID</name>
<dbReference type="Gene3D" id="1.20.1070.10">
    <property type="entry name" value="Rhodopsin 7-helix transmembrane proteins"/>
    <property type="match status" value="1"/>
</dbReference>
<keyword evidence="9" id="KW-0807">Transducer</keyword>
<evidence type="ECO:0000256" key="8">
    <source>
        <dbReference type="ARBA" id="ARBA00023180"/>
    </source>
</evidence>
<evidence type="ECO:0000256" key="9">
    <source>
        <dbReference type="ARBA" id="ARBA00023224"/>
    </source>
</evidence>
<feature type="transmembrane region" description="Helical" evidence="10">
    <location>
        <begin position="32"/>
        <end position="59"/>
    </location>
</feature>
<evidence type="ECO:0000256" key="7">
    <source>
        <dbReference type="ARBA" id="ARBA00023170"/>
    </source>
</evidence>
<evidence type="ECO:0000259" key="11">
    <source>
        <dbReference type="PROSITE" id="PS50262"/>
    </source>
</evidence>
<dbReference type="PANTHER" id="PTHR24246">
    <property type="entry name" value="OLFACTORY RECEPTOR AND ADENOSINE RECEPTOR"/>
    <property type="match status" value="1"/>
</dbReference>
<evidence type="ECO:0000256" key="3">
    <source>
        <dbReference type="ARBA" id="ARBA00022692"/>
    </source>
</evidence>
<reference evidence="12 13" key="1">
    <citation type="submission" date="2022-05" db="EMBL/GenBank/DDBJ databases">
        <authorList>
            <consortium name="Genoscope - CEA"/>
            <person name="William W."/>
        </authorList>
    </citation>
    <scope>NUCLEOTIDE SEQUENCE [LARGE SCALE GENOMIC DNA]</scope>
</reference>
<keyword evidence="4 10" id="KW-1133">Transmembrane helix</keyword>
<evidence type="ECO:0000313" key="12">
    <source>
        <dbReference type="EMBL" id="CAH3140960.1"/>
    </source>
</evidence>
<dbReference type="PRINTS" id="PR00237">
    <property type="entry name" value="GPCRRHODOPSN"/>
</dbReference>
<evidence type="ECO:0000256" key="10">
    <source>
        <dbReference type="SAM" id="Phobius"/>
    </source>
</evidence>
<keyword evidence="8" id="KW-0325">Glycoprotein</keyword>
<feature type="transmembrane region" description="Helical" evidence="10">
    <location>
        <begin position="181"/>
        <end position="199"/>
    </location>
</feature>
<keyword evidence="7" id="KW-0675">Receptor</keyword>